<gene>
    <name evidence="2" type="ORF">UFOVP1134_20</name>
    <name evidence="3" type="ORF">UFOVP1251_18</name>
    <name evidence="5" type="ORF">UFOVP1585_18</name>
    <name evidence="4" type="ORF">UFOVP1637_18</name>
    <name evidence="1" type="ORF">UFOVP971_18</name>
</gene>
<dbReference type="EMBL" id="LR796911">
    <property type="protein sequence ID" value="CAB4173866.1"/>
    <property type="molecule type" value="Genomic_DNA"/>
</dbReference>
<protein>
    <submittedName>
        <fullName evidence="2">Uncharacterized protein</fullName>
    </submittedName>
</protein>
<evidence type="ECO:0000313" key="4">
    <source>
        <dbReference type="EMBL" id="CAB4220264.1"/>
    </source>
</evidence>
<organism evidence="2">
    <name type="scientific">uncultured Caudovirales phage</name>
    <dbReference type="NCBI Taxonomy" id="2100421"/>
    <lineage>
        <taxon>Viruses</taxon>
        <taxon>Duplodnaviria</taxon>
        <taxon>Heunggongvirae</taxon>
        <taxon>Uroviricota</taxon>
        <taxon>Caudoviricetes</taxon>
        <taxon>Peduoviridae</taxon>
        <taxon>Maltschvirus</taxon>
        <taxon>Maltschvirus maltsch</taxon>
    </lineage>
</organism>
<sequence>MAVQIIKNASVTINAVDLSSLVESVQITHAAEKVEVTSMGMTSRRYATGLAADAMVINFYADFAASKTEATIYPLVGTTTTVIVKPDSGATSVTNPLYTYSNAFVESHTPIGNGKVGEIPMTQITFSGGDIVKTTA</sequence>
<reference evidence="2" key="1">
    <citation type="submission" date="2020-05" db="EMBL/GenBank/DDBJ databases">
        <authorList>
            <person name="Chiriac C."/>
            <person name="Salcher M."/>
            <person name="Ghai R."/>
            <person name="Kavagutti S V."/>
        </authorList>
    </citation>
    <scope>NUCLEOTIDE SEQUENCE</scope>
</reference>
<name>A0A6J5R3H8_9CAUD</name>
<evidence type="ECO:0000313" key="2">
    <source>
        <dbReference type="EMBL" id="CAB4186134.1"/>
    </source>
</evidence>
<proteinExistence type="predicted"/>
<dbReference type="EMBL" id="LR798429">
    <property type="protein sequence ID" value="CAB5231048.1"/>
    <property type="molecule type" value="Genomic_DNA"/>
</dbReference>
<dbReference type="EMBL" id="LR797489">
    <property type="protein sequence ID" value="CAB4220264.1"/>
    <property type="molecule type" value="Genomic_DNA"/>
</dbReference>
<evidence type="ECO:0000313" key="1">
    <source>
        <dbReference type="EMBL" id="CAB4173866.1"/>
    </source>
</evidence>
<evidence type="ECO:0000313" key="3">
    <source>
        <dbReference type="EMBL" id="CAB4194229.1"/>
    </source>
</evidence>
<dbReference type="EMBL" id="LR797085">
    <property type="protein sequence ID" value="CAB4186134.1"/>
    <property type="molecule type" value="Genomic_DNA"/>
</dbReference>
<accession>A0A6J5R3H8</accession>
<evidence type="ECO:0000313" key="5">
    <source>
        <dbReference type="EMBL" id="CAB5231048.1"/>
    </source>
</evidence>
<dbReference type="EMBL" id="LR797212">
    <property type="protein sequence ID" value="CAB4194229.1"/>
    <property type="molecule type" value="Genomic_DNA"/>
</dbReference>